<dbReference type="EMBL" id="FM992695">
    <property type="protein sequence ID" value="CAX39914.1"/>
    <property type="molecule type" value="Genomic_DNA"/>
</dbReference>
<dbReference type="HOGENOM" id="CLU_495195_0_0_1"/>
<evidence type="ECO:0000313" key="4">
    <source>
        <dbReference type="Proteomes" id="UP000002605"/>
    </source>
</evidence>
<evidence type="ECO:0008006" key="5">
    <source>
        <dbReference type="Google" id="ProtNLM"/>
    </source>
</evidence>
<name>B9WLF3_CANDC</name>
<gene>
    <name evidence="2" type="ordered locus">Cd36_28690</name>
    <name evidence="3" type="ORF">CD36_28690</name>
</gene>
<dbReference type="AlphaFoldDB" id="B9WLF3"/>
<dbReference type="Proteomes" id="UP000002605">
    <property type="component" value="Chromosome R"/>
</dbReference>
<dbReference type="GeneID" id="8050227"/>
<dbReference type="eggNOG" id="ENOG502RQR0">
    <property type="taxonomic scope" value="Eukaryota"/>
</dbReference>
<feature type="region of interest" description="Disordered" evidence="1">
    <location>
        <begin position="99"/>
        <end position="148"/>
    </location>
</feature>
<protein>
    <recommendedName>
        <fullName evidence="5">Transcription factor domain-containing protein</fullName>
    </recommendedName>
</protein>
<dbReference type="KEGG" id="cdu:CD36_28690"/>
<sequence>MQNQPSKQSVYPRDRLLGAENSGHSHKKILPNTDYKNEHYVSGPSASTQGFIPNTTQLPFALQYPTILRQPDGVSSSIPAQVQQRHINNSLPVYSPNFNLLHSKQPSPPGPNTTTFQKHKNNSKSSKAKSSETFIPVQTKGNPKPKIHRMKENHTTEKNLESYSLYEIRILFKNKTGLNDVHLARNRIEDARENQLLGYFNCLVGKALDVFASLEIFSQIFIELALLDDTQVILNGIYCLTEYELSKSDFTRCIHYYQTTIAIIHNQSRDNNPSRSLQYRCLMAMMLLCIFESKFPQVESSHLQHYKNMSVELCKNQPSNEIGLDPILDCCFWTVLRTSFLHSSLAGQNSSQFIPDSTFFNLQKDLLGSSTFQVSNVWHYKNVLVNLINIWNFTYDISSTNQKGHKVYDYYQWKIHKIDILTEIPTALRSGIHQQSYNLPFPIFYYHDELIAVINVLHRLALLFLHEGLSQRVSTEDRLKESLLFPLNSPYFVSQEIIGILKPYENSPFISSVGLFAIKHVWKYLQHDSNLTPFLRDMFSDMSLRSKIRI</sequence>
<dbReference type="RefSeq" id="XP_002421914.1">
    <property type="nucleotide sequence ID" value="XM_002421869.1"/>
</dbReference>
<dbReference type="CGD" id="CAL0000159097">
    <property type="gene designation" value="Cd36_28690"/>
</dbReference>
<keyword evidence="4" id="KW-1185">Reference proteome</keyword>
<evidence type="ECO:0000256" key="1">
    <source>
        <dbReference type="SAM" id="MobiDB-lite"/>
    </source>
</evidence>
<organism evidence="3 4">
    <name type="scientific">Candida dubliniensis (strain CD36 / ATCC MYA-646 / CBS 7987 / NCPF 3949 / NRRL Y-17841)</name>
    <name type="common">Yeast</name>
    <dbReference type="NCBI Taxonomy" id="573826"/>
    <lineage>
        <taxon>Eukaryota</taxon>
        <taxon>Fungi</taxon>
        <taxon>Dikarya</taxon>
        <taxon>Ascomycota</taxon>
        <taxon>Saccharomycotina</taxon>
        <taxon>Pichiomycetes</taxon>
        <taxon>Debaryomycetaceae</taxon>
        <taxon>Candida/Lodderomyces clade</taxon>
        <taxon>Candida</taxon>
    </lineage>
</organism>
<reference evidence="3 4" key="1">
    <citation type="journal article" date="2009" name="Genome Res.">
        <title>Comparative genomics of the fungal pathogens Candida dubliniensis and Candida albicans.</title>
        <authorList>
            <person name="Jackson A.P."/>
            <person name="Gamble J.A."/>
            <person name="Yeomans T."/>
            <person name="Moran G.P."/>
            <person name="Saunders D."/>
            <person name="Harris D."/>
            <person name="Aslett M."/>
            <person name="Barrell J.F."/>
            <person name="Butler G."/>
            <person name="Citiulo F."/>
            <person name="Coleman D.C."/>
            <person name="de Groot P.W.J."/>
            <person name="Goodwin T.J."/>
            <person name="Quail M.A."/>
            <person name="McQuillan J."/>
            <person name="Munro C.A."/>
            <person name="Pain A."/>
            <person name="Poulter R.T."/>
            <person name="Rajandream M.A."/>
            <person name="Renauld H."/>
            <person name="Spiering M.J."/>
            <person name="Tivey A."/>
            <person name="Gow N.A.R."/>
            <person name="Barrell B."/>
            <person name="Sullivan D.J."/>
            <person name="Berriman M."/>
        </authorList>
    </citation>
    <scope>NUCLEOTIDE SEQUENCE [LARGE SCALE GENOMIC DNA]</scope>
    <source>
        <strain evidence="4">CD36 / ATCC MYA-646 / CBS 7987 / NCPF 3949 / NRRL Y-17841</strain>
    </source>
</reference>
<evidence type="ECO:0000313" key="2">
    <source>
        <dbReference type="CGD" id="CAL0000159097"/>
    </source>
</evidence>
<dbReference type="VEuPathDB" id="FungiDB:CD36_28690"/>
<dbReference type="OrthoDB" id="4087429at2759"/>
<proteinExistence type="predicted"/>
<accession>B9WLF3</accession>
<evidence type="ECO:0000313" key="3">
    <source>
        <dbReference type="EMBL" id="CAX39914.1"/>
    </source>
</evidence>
<feature type="region of interest" description="Disordered" evidence="1">
    <location>
        <begin position="1"/>
        <end position="36"/>
    </location>
</feature>